<evidence type="ECO:0000313" key="7">
    <source>
        <dbReference type="EMBL" id="CEL96756.1"/>
    </source>
</evidence>
<dbReference type="InterPro" id="IPR001841">
    <property type="entry name" value="Znf_RING"/>
</dbReference>
<dbReference type="SUPFAM" id="SSF57850">
    <property type="entry name" value="RING/U-box"/>
    <property type="match status" value="1"/>
</dbReference>
<feature type="compositionally biased region" description="Low complexity" evidence="5">
    <location>
        <begin position="186"/>
        <end position="204"/>
    </location>
</feature>
<feature type="region of interest" description="Disordered" evidence="5">
    <location>
        <begin position="1"/>
        <end position="20"/>
    </location>
</feature>
<dbReference type="STRING" id="1169540.A0A0G4EJN8"/>
<feature type="region of interest" description="Disordered" evidence="5">
    <location>
        <begin position="186"/>
        <end position="239"/>
    </location>
</feature>
<name>A0A0G4EJN8_VITBC</name>
<reference evidence="7 8" key="1">
    <citation type="submission" date="2014-11" db="EMBL/GenBank/DDBJ databases">
        <authorList>
            <person name="Zhu J."/>
            <person name="Qi W."/>
            <person name="Song R."/>
        </authorList>
    </citation>
    <scope>NUCLEOTIDE SEQUENCE [LARGE SCALE GENOMIC DNA]</scope>
</reference>
<dbReference type="Gene3D" id="3.30.40.10">
    <property type="entry name" value="Zinc/RING finger domain, C3HC4 (zinc finger)"/>
    <property type="match status" value="1"/>
</dbReference>
<dbReference type="InterPro" id="IPR013083">
    <property type="entry name" value="Znf_RING/FYVE/PHD"/>
</dbReference>
<evidence type="ECO:0000259" key="6">
    <source>
        <dbReference type="PROSITE" id="PS50089"/>
    </source>
</evidence>
<keyword evidence="2 4" id="KW-0863">Zinc-finger</keyword>
<dbReference type="InParanoid" id="A0A0G4EJN8"/>
<organism evidence="7 8">
    <name type="scientific">Vitrella brassicaformis (strain CCMP3155)</name>
    <dbReference type="NCBI Taxonomy" id="1169540"/>
    <lineage>
        <taxon>Eukaryota</taxon>
        <taxon>Sar</taxon>
        <taxon>Alveolata</taxon>
        <taxon>Colpodellida</taxon>
        <taxon>Vitrellaceae</taxon>
        <taxon>Vitrella</taxon>
    </lineage>
</organism>
<evidence type="ECO:0000256" key="2">
    <source>
        <dbReference type="ARBA" id="ARBA00022771"/>
    </source>
</evidence>
<feature type="domain" description="RING-type" evidence="6">
    <location>
        <begin position="30"/>
        <end position="68"/>
    </location>
</feature>
<keyword evidence="1" id="KW-0479">Metal-binding</keyword>
<dbReference type="AlphaFoldDB" id="A0A0G4EJN8"/>
<dbReference type="FunCoup" id="A0A0G4EJN8">
    <property type="interactions" value="6"/>
</dbReference>
<feature type="compositionally biased region" description="Low complexity" evidence="5">
    <location>
        <begin position="215"/>
        <end position="239"/>
    </location>
</feature>
<dbReference type="Pfam" id="PF13923">
    <property type="entry name" value="zf-C3HC4_2"/>
    <property type="match status" value="1"/>
</dbReference>
<dbReference type="VEuPathDB" id="CryptoDB:Vbra_12061"/>
<evidence type="ECO:0000256" key="4">
    <source>
        <dbReference type="PROSITE-ProRule" id="PRU00175"/>
    </source>
</evidence>
<dbReference type="GO" id="GO:0008270">
    <property type="term" value="F:zinc ion binding"/>
    <property type="evidence" value="ECO:0007669"/>
    <property type="project" value="UniProtKB-KW"/>
</dbReference>
<dbReference type="Proteomes" id="UP000041254">
    <property type="component" value="Unassembled WGS sequence"/>
</dbReference>
<evidence type="ECO:0000256" key="1">
    <source>
        <dbReference type="ARBA" id="ARBA00022723"/>
    </source>
</evidence>
<dbReference type="EMBL" id="CDMY01000244">
    <property type="protein sequence ID" value="CEL96756.1"/>
    <property type="molecule type" value="Genomic_DNA"/>
</dbReference>
<dbReference type="OrthoDB" id="265776at2759"/>
<protein>
    <recommendedName>
        <fullName evidence="6">RING-type domain-containing protein</fullName>
    </recommendedName>
</protein>
<feature type="region of interest" description="Disordered" evidence="5">
    <location>
        <begin position="631"/>
        <end position="685"/>
    </location>
</feature>
<dbReference type="InterPro" id="IPR017907">
    <property type="entry name" value="Znf_RING_CS"/>
</dbReference>
<gene>
    <name evidence="7" type="ORF">Vbra_12061</name>
</gene>
<keyword evidence="3" id="KW-0862">Zinc</keyword>
<proteinExistence type="predicted"/>
<dbReference type="CDD" id="cd16514">
    <property type="entry name" value="RING-HC_LONFs_rpt2"/>
    <property type="match status" value="1"/>
</dbReference>
<dbReference type="SMART" id="SM00184">
    <property type="entry name" value="RING"/>
    <property type="match status" value="1"/>
</dbReference>
<dbReference type="PROSITE" id="PS50089">
    <property type="entry name" value="ZF_RING_2"/>
    <property type="match status" value="1"/>
</dbReference>
<dbReference type="GO" id="GO:0061630">
    <property type="term" value="F:ubiquitin protein ligase activity"/>
    <property type="evidence" value="ECO:0007669"/>
    <property type="project" value="TreeGrafter"/>
</dbReference>
<accession>A0A0G4EJN8</accession>
<evidence type="ECO:0000256" key="3">
    <source>
        <dbReference type="ARBA" id="ARBA00022833"/>
    </source>
</evidence>
<evidence type="ECO:0000313" key="8">
    <source>
        <dbReference type="Proteomes" id="UP000041254"/>
    </source>
</evidence>
<dbReference type="PANTHER" id="PTHR23327">
    <property type="entry name" value="RING FINGER PROTEIN 127"/>
    <property type="match status" value="1"/>
</dbReference>
<sequence length="724" mass="78265">MDLDQDAAASVLDQDGKEESSSSIPRELECAICLRLLLEPITVSCGHNFCRPCLAKAREHRPVCPLCRRPTGSNANINKLLSQLIQTHYPAEYEARKADHIREEETADEESRANRAASAQSQSQAAIALLPVIGSSVCPSPLFPGESAILNLPPRWQSLVNHAVEGSLRFGMVSSGWADVINQQQPEVGPAAPEPPAENIQQQQGAAEGLRQRHAAASSSAAAGAAGTGPASAAQAPASWREAPDRLGMLVEIQATSIYDGGIRLRVRGLFRFQLALRGESAASSAASSSDSLSFGQVDVMPHEIDGNYPVGRTTPMFDVPLEHVPAPSPSEEDQDCAEGSPSGFAGAADLARKLSQLVDAHMANLGTSARIRLERKFGPLPHPRWSTSVDLENYSFAIAHRVEASGAQRWQWLRGTSTIDRLQDLTDRFERARRGTLVFAIDEPNTVLAALRFDDARSSALLLLALVLVLIGRFIWMQNVRTQFIEVEAADSQHTSNSRSRYFPVGHGNLVFYETSAGEDRALSQEFWSKADLERCHCRAVLVAAGCGKSWRLNVLAHAQDTWFLAFLAETVGCESGVEIGTDSETIDCLAGLTEIDVLTELSSQHSQQPAPRPLLSRIARTLSTAFRLYKDDEDDTDEDSKEKPINGEDGAGSGAPPAPPAREFKGRGKPATGKPPLPPTWAEANSVTLPEALRSTVLLYGLLNADLSPILNEERTATADDE</sequence>
<dbReference type="PROSITE" id="PS00518">
    <property type="entry name" value="ZF_RING_1"/>
    <property type="match status" value="1"/>
</dbReference>
<evidence type="ECO:0000256" key="5">
    <source>
        <dbReference type="SAM" id="MobiDB-lite"/>
    </source>
</evidence>
<dbReference type="PANTHER" id="PTHR23327:SF42">
    <property type="entry name" value="LON PEPTIDASE N-TERMINAL DOMAIN AND RING FINGER PROTEIN C14F5.10C"/>
    <property type="match status" value="1"/>
</dbReference>
<keyword evidence="8" id="KW-1185">Reference proteome</keyword>